<name>A0A7C0U2S9_DESA2</name>
<gene>
    <name evidence="1" type="ORF">ENG63_05420</name>
</gene>
<dbReference type="Proteomes" id="UP000886289">
    <property type="component" value="Unassembled WGS sequence"/>
</dbReference>
<reference evidence="1" key="1">
    <citation type="journal article" date="2020" name="mSystems">
        <title>Genome- and Community-Level Interaction Insights into Carbon Utilization and Element Cycling Functions of Hydrothermarchaeota in Hydrothermal Sediment.</title>
        <authorList>
            <person name="Zhou Z."/>
            <person name="Liu Y."/>
            <person name="Xu W."/>
            <person name="Pan J."/>
            <person name="Luo Z.H."/>
            <person name="Li M."/>
        </authorList>
    </citation>
    <scope>NUCLEOTIDE SEQUENCE [LARGE SCALE GENOMIC DNA]</scope>
    <source>
        <strain evidence="1">HyVt-233</strain>
    </source>
</reference>
<dbReference type="EMBL" id="DRBS01000209">
    <property type="protein sequence ID" value="HDD44283.1"/>
    <property type="molecule type" value="Genomic_DNA"/>
</dbReference>
<dbReference type="AlphaFoldDB" id="A0A7C0U2S9"/>
<accession>A0A7C0U2S9</accession>
<evidence type="ECO:0000313" key="1">
    <source>
        <dbReference type="EMBL" id="HDD44283.1"/>
    </source>
</evidence>
<sequence length="149" mass="17371">MEKEILKIFLEVREKFGEIKEKVSLLKTYLELHVSSPGIAISLNEFEKIFGFRPKLIYRSKENIYGISVIYTIDDDITRGIIAHEFAEIVAKEKGIYNHETVDKICFEKGFGKELLLALENILPGRVERIFIDAEDLKNRIKRLKEKLK</sequence>
<comment type="caution">
    <text evidence="1">The sequence shown here is derived from an EMBL/GenBank/DDBJ whole genome shotgun (WGS) entry which is preliminary data.</text>
</comment>
<proteinExistence type="predicted"/>
<protein>
    <submittedName>
        <fullName evidence="1">Uncharacterized protein</fullName>
    </submittedName>
</protein>
<organism evidence="1">
    <name type="scientific">Desulfofervidus auxilii</name>
    <dbReference type="NCBI Taxonomy" id="1621989"/>
    <lineage>
        <taxon>Bacteria</taxon>
        <taxon>Pseudomonadati</taxon>
        <taxon>Thermodesulfobacteriota</taxon>
        <taxon>Candidatus Desulfofervidia</taxon>
        <taxon>Candidatus Desulfofervidales</taxon>
        <taxon>Candidatus Desulfofervidaceae</taxon>
        <taxon>Candidatus Desulfofervidus</taxon>
    </lineage>
</organism>